<protein>
    <submittedName>
        <fullName evidence="1">Uncharacterized protein</fullName>
    </submittedName>
</protein>
<evidence type="ECO:0000313" key="1">
    <source>
        <dbReference type="EMBL" id="MEQ2553691.1"/>
    </source>
</evidence>
<dbReference type="EMBL" id="JBBMFS010000001">
    <property type="protein sequence ID" value="MEQ2553691.1"/>
    <property type="molecule type" value="Genomic_DNA"/>
</dbReference>
<name>A0ABV1H2W7_9FIRM</name>
<reference evidence="1" key="1">
    <citation type="submission" date="2024-03" db="EMBL/GenBank/DDBJ databases">
        <title>Human intestinal bacterial collection.</title>
        <authorList>
            <person name="Pauvert C."/>
            <person name="Hitch T.C.A."/>
            <person name="Clavel T."/>
        </authorList>
    </citation>
    <scope>NUCLEOTIDE SEQUENCE [LARGE SCALE GENOMIC DNA]</scope>
    <source>
        <strain evidence="1">CLA-AA-H89B</strain>
    </source>
</reference>
<accession>A0ABV1H2W7</accession>
<dbReference type="Proteomes" id="UP001546774">
    <property type="component" value="Unassembled WGS sequence"/>
</dbReference>
<keyword evidence="2" id="KW-1185">Reference proteome</keyword>
<comment type="caution">
    <text evidence="1">The sequence shown here is derived from an EMBL/GenBank/DDBJ whole genome shotgun (WGS) entry which is preliminary data.</text>
</comment>
<organism evidence="1 2">
    <name type="scientific">Lachnospira intestinalis</name>
    <dbReference type="NCBI Taxonomy" id="3133158"/>
    <lineage>
        <taxon>Bacteria</taxon>
        <taxon>Bacillati</taxon>
        <taxon>Bacillota</taxon>
        <taxon>Clostridia</taxon>
        <taxon>Lachnospirales</taxon>
        <taxon>Lachnospiraceae</taxon>
        <taxon>Lachnospira</taxon>
    </lineage>
</organism>
<proteinExistence type="predicted"/>
<sequence length="221" mass="26186">MALTQKEISHNCYKRRKDNGLCPRCGKPLDRIGHYCTNCLKKSNEYSREVREWCKQNGICPECKKNKLFGDEHICPECLARKAMYRANNPISDEKQKQYNERFKKQQRALYQQRKEQGICTRCGKRPAAKPKAKCAVCLKKNAQAHKKQYYDKIDIKEYRKANNLCYHCGNPIDRETGQLCQSCWDKFRENGLKSPHDNTYWRQDNNIVFKWNRGAKNEHK</sequence>
<gene>
    <name evidence="1" type="ORF">WMO37_01495</name>
</gene>
<evidence type="ECO:0000313" key="2">
    <source>
        <dbReference type="Proteomes" id="UP001546774"/>
    </source>
</evidence>